<keyword evidence="2" id="KW-0378">Hydrolase</keyword>
<dbReference type="AlphaFoldDB" id="A0A9P0A9P6"/>
<dbReference type="GO" id="GO:0005737">
    <property type="term" value="C:cytoplasm"/>
    <property type="evidence" value="ECO:0007669"/>
    <property type="project" value="TreeGrafter"/>
</dbReference>
<keyword evidence="5" id="KW-1185">Reference proteome</keyword>
<dbReference type="InterPro" id="IPR033562">
    <property type="entry name" value="PLPL"/>
</dbReference>
<dbReference type="InterPro" id="IPR002641">
    <property type="entry name" value="PNPLA_dom"/>
</dbReference>
<dbReference type="InterPro" id="IPR016035">
    <property type="entry name" value="Acyl_Trfase/lysoPLipase"/>
</dbReference>
<feature type="short sequence motif" description="DGA/G" evidence="2">
    <location>
        <begin position="179"/>
        <end position="181"/>
    </location>
</feature>
<dbReference type="EMBL" id="OU963864">
    <property type="protein sequence ID" value="CAH0387789.1"/>
    <property type="molecule type" value="Genomic_DNA"/>
</dbReference>
<dbReference type="Proteomes" id="UP001152759">
    <property type="component" value="Chromosome 3"/>
</dbReference>
<dbReference type="PANTHER" id="PTHR12406:SF41">
    <property type="entry name" value="BRUMMER, ISOFORM B-RELATED"/>
    <property type="match status" value="1"/>
</dbReference>
<feature type="active site" description="Proton acceptor" evidence="2">
    <location>
        <position position="179"/>
    </location>
</feature>
<keyword evidence="1 2" id="KW-0443">Lipid metabolism</keyword>
<dbReference type="SUPFAM" id="SSF52151">
    <property type="entry name" value="FabD/lysophospholipase-like"/>
    <property type="match status" value="1"/>
</dbReference>
<evidence type="ECO:0000259" key="3">
    <source>
        <dbReference type="PROSITE" id="PS51635"/>
    </source>
</evidence>
<organism evidence="4 5">
    <name type="scientific">Bemisia tabaci</name>
    <name type="common">Sweetpotato whitefly</name>
    <name type="synonym">Aleurodes tabaci</name>
    <dbReference type="NCBI Taxonomy" id="7038"/>
    <lineage>
        <taxon>Eukaryota</taxon>
        <taxon>Metazoa</taxon>
        <taxon>Ecdysozoa</taxon>
        <taxon>Arthropoda</taxon>
        <taxon>Hexapoda</taxon>
        <taxon>Insecta</taxon>
        <taxon>Pterygota</taxon>
        <taxon>Neoptera</taxon>
        <taxon>Paraneoptera</taxon>
        <taxon>Hemiptera</taxon>
        <taxon>Sternorrhyncha</taxon>
        <taxon>Aleyrodoidea</taxon>
        <taxon>Aleyrodidae</taxon>
        <taxon>Aleyrodinae</taxon>
        <taxon>Bemisia</taxon>
    </lineage>
</organism>
<reference evidence="4" key="1">
    <citation type="submission" date="2021-12" db="EMBL/GenBank/DDBJ databases">
        <authorList>
            <person name="King R."/>
        </authorList>
    </citation>
    <scope>NUCLEOTIDE SEQUENCE</scope>
</reference>
<protein>
    <recommendedName>
        <fullName evidence="3">PNPLA domain-containing protein</fullName>
    </recommendedName>
</protein>
<dbReference type="GO" id="GO:0005811">
    <property type="term" value="C:lipid droplet"/>
    <property type="evidence" value="ECO:0007669"/>
    <property type="project" value="TreeGrafter"/>
</dbReference>
<dbReference type="Pfam" id="PF01734">
    <property type="entry name" value="Patatin"/>
    <property type="match status" value="1"/>
</dbReference>
<sequence>MCLAGRTAGASRTMEKKEEFAKLHVSFAGCGFLGIYHVGVGACLKQYAPHLLQNALLGASAGASVAACLLCDAPLGEITRDVLKIVHEARTKALGPLSSSFHIQKLLREGLQKVLPEDAHLRVNGRLHVSLTRLNDQRNIIVNRFSSKDDLIQALLASAFIPFFSGLLPPRFHGTRYVDGALSNNLPVIDDTTITVSPLCGKSDISPDDSSSRLFHWNFSNDYIEISSQNIFR</sequence>
<feature type="active site" description="Nucleophile" evidence="2">
    <location>
        <position position="60"/>
    </location>
</feature>
<gene>
    <name evidence="4" type="ORF">BEMITA_LOCUS6758</name>
</gene>
<proteinExistence type="predicted"/>
<dbReference type="PROSITE" id="PS51635">
    <property type="entry name" value="PNPLA"/>
    <property type="match status" value="1"/>
</dbReference>
<evidence type="ECO:0000313" key="5">
    <source>
        <dbReference type="Proteomes" id="UP001152759"/>
    </source>
</evidence>
<dbReference type="GO" id="GO:0055088">
    <property type="term" value="P:lipid homeostasis"/>
    <property type="evidence" value="ECO:0007669"/>
    <property type="project" value="TreeGrafter"/>
</dbReference>
<name>A0A9P0A9P6_BEMTA</name>
<feature type="domain" description="PNPLA" evidence="3">
    <location>
        <begin position="25"/>
        <end position="192"/>
    </location>
</feature>
<keyword evidence="2" id="KW-0442">Lipid degradation</keyword>
<accession>A0A9P0A9P6</accession>
<dbReference type="FunFam" id="3.40.1090.10:FF:000017">
    <property type="entry name" value="Patatin-like phospholipase domain-containing protein 2"/>
    <property type="match status" value="1"/>
</dbReference>
<evidence type="ECO:0000313" key="4">
    <source>
        <dbReference type="EMBL" id="CAH0387789.1"/>
    </source>
</evidence>
<feature type="short sequence motif" description="GXSXG" evidence="2">
    <location>
        <begin position="58"/>
        <end position="62"/>
    </location>
</feature>
<evidence type="ECO:0000256" key="1">
    <source>
        <dbReference type="ARBA" id="ARBA00023098"/>
    </source>
</evidence>
<feature type="short sequence motif" description="GXGXXG" evidence="2">
    <location>
        <begin position="29"/>
        <end position="34"/>
    </location>
</feature>
<evidence type="ECO:0000256" key="2">
    <source>
        <dbReference type="PROSITE-ProRule" id="PRU01161"/>
    </source>
</evidence>
<dbReference type="GO" id="GO:0019433">
    <property type="term" value="P:triglyceride catabolic process"/>
    <property type="evidence" value="ECO:0007669"/>
    <property type="project" value="TreeGrafter"/>
</dbReference>
<dbReference type="GO" id="GO:0004806">
    <property type="term" value="F:triacylglycerol lipase activity"/>
    <property type="evidence" value="ECO:0007669"/>
    <property type="project" value="TreeGrafter"/>
</dbReference>
<dbReference type="GO" id="GO:0016020">
    <property type="term" value="C:membrane"/>
    <property type="evidence" value="ECO:0007669"/>
    <property type="project" value="TreeGrafter"/>
</dbReference>
<dbReference type="Gene3D" id="3.40.1090.10">
    <property type="entry name" value="Cytosolic phospholipase A2 catalytic domain"/>
    <property type="match status" value="2"/>
</dbReference>
<dbReference type="PANTHER" id="PTHR12406">
    <property type="entry name" value="CALCIUM-INDEPENDENT PHOSPHOLIPASE A2 IPLA2 -RELATED"/>
    <property type="match status" value="1"/>
</dbReference>